<comment type="caution">
    <text evidence="1">The sequence shown here is derived from an EMBL/GenBank/DDBJ whole genome shotgun (WGS) entry which is preliminary data.</text>
</comment>
<protein>
    <submittedName>
        <fullName evidence="1">Uncharacterized protein</fullName>
    </submittedName>
</protein>
<dbReference type="AlphaFoldDB" id="A0AAD7MQE8"/>
<keyword evidence="2" id="KW-1185">Reference proteome</keyword>
<dbReference type="Proteomes" id="UP001215598">
    <property type="component" value="Unassembled WGS sequence"/>
</dbReference>
<dbReference type="EMBL" id="JARKIB010000180">
    <property type="protein sequence ID" value="KAJ7727398.1"/>
    <property type="molecule type" value="Genomic_DNA"/>
</dbReference>
<evidence type="ECO:0000313" key="1">
    <source>
        <dbReference type="EMBL" id="KAJ7727398.1"/>
    </source>
</evidence>
<name>A0AAD7MQE8_9AGAR</name>
<gene>
    <name evidence="1" type="ORF">B0H16DRAFT_1470974</name>
</gene>
<evidence type="ECO:0000313" key="2">
    <source>
        <dbReference type="Proteomes" id="UP001215598"/>
    </source>
</evidence>
<reference evidence="1" key="1">
    <citation type="submission" date="2023-03" db="EMBL/GenBank/DDBJ databases">
        <title>Massive genome expansion in bonnet fungi (Mycena s.s.) driven by repeated elements and novel gene families across ecological guilds.</title>
        <authorList>
            <consortium name="Lawrence Berkeley National Laboratory"/>
            <person name="Harder C.B."/>
            <person name="Miyauchi S."/>
            <person name="Viragh M."/>
            <person name="Kuo A."/>
            <person name="Thoen E."/>
            <person name="Andreopoulos B."/>
            <person name="Lu D."/>
            <person name="Skrede I."/>
            <person name="Drula E."/>
            <person name="Henrissat B."/>
            <person name="Morin E."/>
            <person name="Kohler A."/>
            <person name="Barry K."/>
            <person name="LaButti K."/>
            <person name="Morin E."/>
            <person name="Salamov A."/>
            <person name="Lipzen A."/>
            <person name="Mereny Z."/>
            <person name="Hegedus B."/>
            <person name="Baldrian P."/>
            <person name="Stursova M."/>
            <person name="Weitz H."/>
            <person name="Taylor A."/>
            <person name="Grigoriev I.V."/>
            <person name="Nagy L.G."/>
            <person name="Martin F."/>
            <person name="Kauserud H."/>
        </authorList>
    </citation>
    <scope>NUCLEOTIDE SEQUENCE</scope>
    <source>
        <strain evidence="1">CBHHK182m</strain>
    </source>
</reference>
<organism evidence="1 2">
    <name type="scientific">Mycena metata</name>
    <dbReference type="NCBI Taxonomy" id="1033252"/>
    <lineage>
        <taxon>Eukaryota</taxon>
        <taxon>Fungi</taxon>
        <taxon>Dikarya</taxon>
        <taxon>Basidiomycota</taxon>
        <taxon>Agaricomycotina</taxon>
        <taxon>Agaricomycetes</taxon>
        <taxon>Agaricomycetidae</taxon>
        <taxon>Agaricales</taxon>
        <taxon>Marasmiineae</taxon>
        <taxon>Mycenaceae</taxon>
        <taxon>Mycena</taxon>
    </lineage>
</organism>
<proteinExistence type="predicted"/>
<accession>A0AAD7MQE8</accession>
<sequence>MGDHDTLELVPLRLETMHVAFLQLGHRVNAAFHTQIGDRLRLQEHNSGVLCFLQAVQEHSDVIPAPEHQVMEESVNNMLVALSTATVQSEGPPSMTAVSVAAPVHAGMHGRPRIEINYDFLSFGLELCGPTGLAPVTDILSRTTMSWTLSSITFLKFFPSLDTG</sequence>